<gene>
    <name evidence="3" type="ORF">EOD39_14427</name>
</gene>
<reference evidence="3 4" key="1">
    <citation type="submission" date="2019-01" db="EMBL/GenBank/DDBJ databases">
        <title>Draft Genome and Complete Hox-Cluster Characterization of the Sterlet Sturgeon (Acipenser ruthenus).</title>
        <authorList>
            <person name="Wei Q."/>
        </authorList>
    </citation>
    <scope>NUCLEOTIDE SEQUENCE [LARGE SCALE GENOMIC DNA]</scope>
    <source>
        <strain evidence="3">WHYD16114868_AA</strain>
        <tissue evidence="3">Blood</tissue>
    </source>
</reference>
<evidence type="ECO:0000256" key="1">
    <source>
        <dbReference type="SAM" id="MobiDB-lite"/>
    </source>
</evidence>
<sequence>MEDNLTTRSTTEEKLKSEDCVNISKATLSLRTAVDTFAEYPIHMQEKLAQVGWYERVIIREGHVPQNFYLILSGTALVTKTSINRQTGEPFVRTAAFLKKGKTFGDFINTFMSHEANEEQNFITFLRKIEVLSGWPVENLPDNKPGICIHTFFRDYAASRAELLSFSELTTAVMMKKSDNLLFDISHFKATNEATLSLRTAVDTFAEYPIHMQEKLAQVGWYERDYAASRAELLSFSELTTAVMMKKSDNLLFDISHFKATNEATLSLRTAVDTFAEYPIHMQEKLAQVGWYERVIIREGHVPQNFYLILSGTALVTKTSINRQTGEPFVRTAAFLKKGKTFGKAVRIKTSLPSRKSSRDVEFLLPLLQQGPAAFEERADTPSPYTSSATVPKEASSTIHVEEDGSHIYIHVQTLKPGDVFVSTVPIAKPVA</sequence>
<dbReference type="InterPro" id="IPR018490">
    <property type="entry name" value="cNMP-bd_dom_sf"/>
</dbReference>
<feature type="domain" description="Cyclic nucleotide-binding" evidence="2">
    <location>
        <begin position="58"/>
        <end position="106"/>
    </location>
</feature>
<organism evidence="3 4">
    <name type="scientific">Acipenser ruthenus</name>
    <name type="common">Sterlet sturgeon</name>
    <dbReference type="NCBI Taxonomy" id="7906"/>
    <lineage>
        <taxon>Eukaryota</taxon>
        <taxon>Metazoa</taxon>
        <taxon>Chordata</taxon>
        <taxon>Craniata</taxon>
        <taxon>Vertebrata</taxon>
        <taxon>Euteleostomi</taxon>
        <taxon>Actinopterygii</taxon>
        <taxon>Chondrostei</taxon>
        <taxon>Acipenseriformes</taxon>
        <taxon>Acipenseridae</taxon>
        <taxon>Acipenser</taxon>
    </lineage>
</organism>
<keyword evidence="4" id="KW-1185">Reference proteome</keyword>
<dbReference type="Gene3D" id="2.60.120.10">
    <property type="entry name" value="Jelly Rolls"/>
    <property type="match status" value="2"/>
</dbReference>
<dbReference type="PANTHER" id="PTHR23011:SF28">
    <property type="entry name" value="CYCLIC NUCLEOTIDE-BINDING DOMAIN CONTAINING PROTEIN"/>
    <property type="match status" value="1"/>
</dbReference>
<feature type="compositionally biased region" description="Polar residues" evidence="1">
    <location>
        <begin position="383"/>
        <end position="397"/>
    </location>
</feature>
<comment type="caution">
    <text evidence="3">The sequence shown here is derived from an EMBL/GenBank/DDBJ whole genome shotgun (WGS) entry which is preliminary data.</text>
</comment>
<name>A0A662YLR1_ACIRT</name>
<evidence type="ECO:0000259" key="2">
    <source>
        <dbReference type="PROSITE" id="PS50042"/>
    </source>
</evidence>
<proteinExistence type="predicted"/>
<dbReference type="AlphaFoldDB" id="A0A662YLR1"/>
<dbReference type="PANTHER" id="PTHR23011">
    <property type="entry name" value="CYCLIC NUCLEOTIDE-BINDING DOMAIN CONTAINING PROTEIN"/>
    <property type="match status" value="1"/>
</dbReference>
<evidence type="ECO:0000313" key="4">
    <source>
        <dbReference type="Proteomes" id="UP000289886"/>
    </source>
</evidence>
<protein>
    <recommendedName>
        <fullName evidence="2">Cyclic nucleotide-binding domain-containing protein</fullName>
    </recommendedName>
</protein>
<dbReference type="EMBL" id="SCEB01001089">
    <property type="protein sequence ID" value="RXM97439.1"/>
    <property type="molecule type" value="Genomic_DNA"/>
</dbReference>
<feature type="region of interest" description="Disordered" evidence="1">
    <location>
        <begin position="378"/>
        <end position="397"/>
    </location>
</feature>
<evidence type="ECO:0000313" key="3">
    <source>
        <dbReference type="EMBL" id="RXM97439.1"/>
    </source>
</evidence>
<dbReference type="InterPro" id="IPR000595">
    <property type="entry name" value="cNMP-bd_dom"/>
</dbReference>
<feature type="domain" description="Cyclic nucleotide-binding" evidence="2">
    <location>
        <begin position="296"/>
        <end position="353"/>
    </location>
</feature>
<dbReference type="Proteomes" id="UP000289886">
    <property type="component" value="Unassembled WGS sequence"/>
</dbReference>
<dbReference type="PROSITE" id="PS50042">
    <property type="entry name" value="CNMP_BINDING_3"/>
    <property type="match status" value="2"/>
</dbReference>
<accession>A0A662YLR1</accession>
<dbReference type="InterPro" id="IPR014710">
    <property type="entry name" value="RmlC-like_jellyroll"/>
</dbReference>
<dbReference type="SUPFAM" id="SSF51206">
    <property type="entry name" value="cAMP-binding domain-like"/>
    <property type="match status" value="2"/>
</dbReference>